<dbReference type="GO" id="GO:0016020">
    <property type="term" value="C:membrane"/>
    <property type="evidence" value="ECO:0007669"/>
    <property type="project" value="UniProtKB-SubCell"/>
</dbReference>
<sequence length="211" mass="22222">MAGEQGRNPVTDKETEVTDVVVDEALEVDSSTPADAAEPKAPKTCAVRRSLCWAVAVVIIALSAAAGTAWALVYAQHQRDAEAAEALTAARAYAVTLTTTDQNTIDKNFADVLGGATGEFKDAYSKAAATMRKMLIDNKVSTTGVVEDAAVKDVRGDDVDVLLSVKQDVTSAGAKEKRTDYVSVSMTMRKVGDRWLAADVLLAGADGKRGK</sequence>
<protein>
    <recommendedName>
        <fullName evidence="6">Mce protein</fullName>
    </recommendedName>
</protein>
<feature type="transmembrane region" description="Helical" evidence="3">
    <location>
        <begin position="51"/>
        <end position="73"/>
    </location>
</feature>
<gene>
    <name evidence="4" type="ORF">A5630_24505</name>
</gene>
<evidence type="ECO:0000313" key="4">
    <source>
        <dbReference type="EMBL" id="OBJ40550.1"/>
    </source>
</evidence>
<keyword evidence="3" id="KW-0812">Transmembrane</keyword>
<name>A0A1A3GXJ5_MYCMU</name>
<dbReference type="Proteomes" id="UP000093898">
    <property type="component" value="Unassembled WGS sequence"/>
</dbReference>
<comment type="subcellular location">
    <subcellularLocation>
        <location evidence="1">Membrane</location>
    </subcellularLocation>
</comment>
<comment type="caution">
    <text evidence="4">The sequence shown here is derived from an EMBL/GenBank/DDBJ whole genome shotgun (WGS) entry which is preliminary data.</text>
</comment>
<evidence type="ECO:0008006" key="6">
    <source>
        <dbReference type="Google" id="ProtNLM"/>
    </source>
</evidence>
<evidence type="ECO:0000256" key="2">
    <source>
        <dbReference type="ARBA" id="ARBA00023136"/>
    </source>
</evidence>
<accession>A0A1A3GXJ5</accession>
<keyword evidence="2 3" id="KW-0472">Membrane</keyword>
<dbReference type="AlphaFoldDB" id="A0A1A3GXJ5"/>
<evidence type="ECO:0000256" key="3">
    <source>
        <dbReference type="SAM" id="Phobius"/>
    </source>
</evidence>
<proteinExistence type="predicted"/>
<dbReference type="STRING" id="56689.GCA_001291445_05004"/>
<evidence type="ECO:0000313" key="5">
    <source>
        <dbReference type="Proteomes" id="UP000093898"/>
    </source>
</evidence>
<keyword evidence="3" id="KW-1133">Transmembrane helix</keyword>
<organism evidence="4 5">
    <name type="scientific">Mycolicibacterium mucogenicum</name>
    <name type="common">Mycobacterium mucogenicum</name>
    <dbReference type="NCBI Taxonomy" id="56689"/>
    <lineage>
        <taxon>Bacteria</taxon>
        <taxon>Bacillati</taxon>
        <taxon>Actinomycetota</taxon>
        <taxon>Actinomycetes</taxon>
        <taxon>Mycobacteriales</taxon>
        <taxon>Mycobacteriaceae</taxon>
        <taxon>Mycolicibacterium</taxon>
    </lineage>
</organism>
<dbReference type="EMBL" id="LZLC01000153">
    <property type="protein sequence ID" value="OBJ40550.1"/>
    <property type="molecule type" value="Genomic_DNA"/>
</dbReference>
<evidence type="ECO:0000256" key="1">
    <source>
        <dbReference type="ARBA" id="ARBA00004370"/>
    </source>
</evidence>
<reference evidence="4 5" key="1">
    <citation type="submission" date="2016-06" db="EMBL/GenBank/DDBJ databases">
        <authorList>
            <person name="Kjaerup R.B."/>
            <person name="Dalgaard T.S."/>
            <person name="Juul-Madsen H.R."/>
        </authorList>
    </citation>
    <scope>NUCLEOTIDE SEQUENCE [LARGE SCALE GENOMIC DNA]</scope>
    <source>
        <strain evidence="4 5">1127319.6</strain>
    </source>
</reference>
<dbReference type="PANTHER" id="PTHR37042:SF4">
    <property type="entry name" value="OUTER MEMBRANE PROTEIN RV1973"/>
    <property type="match status" value="1"/>
</dbReference>
<dbReference type="PANTHER" id="PTHR37042">
    <property type="entry name" value="OUTER MEMBRANE PROTEIN RV1973"/>
    <property type="match status" value="1"/>
</dbReference>